<feature type="non-terminal residue" evidence="1">
    <location>
        <position position="105"/>
    </location>
</feature>
<proteinExistence type="predicted"/>
<dbReference type="AlphaFoldDB" id="A0A927GDL7"/>
<comment type="caution">
    <text evidence="1">The sequence shown here is derived from an EMBL/GenBank/DDBJ whole genome shotgun (WGS) entry which is preliminary data.</text>
</comment>
<keyword evidence="2" id="KW-1185">Reference proteome</keyword>
<organism evidence="1 2">
    <name type="scientific">Spirosoma validum</name>
    <dbReference type="NCBI Taxonomy" id="2771355"/>
    <lineage>
        <taxon>Bacteria</taxon>
        <taxon>Pseudomonadati</taxon>
        <taxon>Bacteroidota</taxon>
        <taxon>Cytophagia</taxon>
        <taxon>Cytophagales</taxon>
        <taxon>Cytophagaceae</taxon>
        <taxon>Spirosoma</taxon>
    </lineage>
</organism>
<name>A0A927GDL7_9BACT</name>
<accession>A0A927GDL7</accession>
<evidence type="ECO:0000313" key="1">
    <source>
        <dbReference type="EMBL" id="MBD2753685.1"/>
    </source>
</evidence>
<dbReference type="EMBL" id="JACXAA010000004">
    <property type="protein sequence ID" value="MBD2753685.1"/>
    <property type="molecule type" value="Genomic_DNA"/>
</dbReference>
<reference evidence="1" key="1">
    <citation type="submission" date="2020-09" db="EMBL/GenBank/DDBJ databases">
        <authorList>
            <person name="Kim M.K."/>
        </authorList>
    </citation>
    <scope>NUCLEOTIDE SEQUENCE</scope>
    <source>
        <strain evidence="1">BT704</strain>
    </source>
</reference>
<protein>
    <submittedName>
        <fullName evidence="1">Uncharacterized protein</fullName>
    </submittedName>
</protein>
<dbReference type="Proteomes" id="UP000653797">
    <property type="component" value="Unassembled WGS sequence"/>
</dbReference>
<sequence length="105" mass="11810">MKNLFLATRSINVTWLPNNRYYIKASLLLIWFFLGVLSLSQAQVYYTLYDGTPTTQVDQLRLINLNGTGDALIKDNFVQTAGPLVLDAANNRLLVVDMRTSQPST</sequence>
<evidence type="ECO:0000313" key="2">
    <source>
        <dbReference type="Proteomes" id="UP000653797"/>
    </source>
</evidence>
<gene>
    <name evidence="1" type="ORF">IC230_12345</name>
</gene>